<reference evidence="1 2" key="1">
    <citation type="submission" date="2016-10" db="EMBL/GenBank/DDBJ databases">
        <title>Comparative genomics between deep and shallow subseafloor isolates.</title>
        <authorList>
            <person name="Ishii S."/>
            <person name="Miller J.R."/>
            <person name="Sutton G."/>
            <person name="Suzuki S."/>
            <person name="Methe B."/>
            <person name="Inagaki F."/>
            <person name="Imachi H."/>
        </authorList>
    </citation>
    <scope>NUCLEOTIDE SEQUENCE [LARGE SCALE GENOMIC DNA]</scope>
    <source>
        <strain evidence="1 2">MO-MB1</strain>
    </source>
</reference>
<dbReference type="Proteomes" id="UP000232806">
    <property type="component" value="Chromosome"/>
</dbReference>
<dbReference type="EMBL" id="CP017766">
    <property type="protein sequence ID" value="AUB54802.1"/>
    <property type="molecule type" value="Genomic_DNA"/>
</dbReference>
<sequence>MKEKDPNALKYRQKLQRGMTHWRHKIGNPEFNHKDFQVEQVEVIVPNLDPVFHNYRLLNLSDIHLGQWITPKHLEGVVQMVNDEKPDSITITGDFVSYILDDVAWDLENSLKKLKPKEFSLAVLGNHDHWLSADKIREILHRSNIIDVSNSFHTITHDEAHLHIAGVDSVMLGKHRLDLVLEKLPAEGPAILLAHEPDFADISSITGRFSLQISGHSHGGQFLIPGLGTFIRGPHFLKYPAGKYMVGDMVQYTSRGLGTNVFWFRINCTPEITVLTLKCPKDVI</sequence>
<dbReference type="GO" id="GO:0016787">
    <property type="term" value="F:hydrolase activity"/>
    <property type="evidence" value="ECO:0007669"/>
    <property type="project" value="InterPro"/>
</dbReference>
<dbReference type="CDD" id="cd07385">
    <property type="entry name" value="MPP_YkuE_C"/>
    <property type="match status" value="1"/>
</dbReference>
<dbReference type="SUPFAM" id="SSF56300">
    <property type="entry name" value="Metallo-dependent phosphatases"/>
    <property type="match status" value="1"/>
</dbReference>
<proteinExistence type="predicted"/>
<dbReference type="Gene3D" id="3.60.21.10">
    <property type="match status" value="1"/>
</dbReference>
<dbReference type="OrthoDB" id="134976at2157"/>
<dbReference type="GeneID" id="35120207"/>
<evidence type="ECO:0000313" key="1">
    <source>
        <dbReference type="EMBL" id="AUB54802.1"/>
    </source>
</evidence>
<name>A0A2H4V9N6_9EURY</name>
<dbReference type="InterPro" id="IPR051158">
    <property type="entry name" value="Metallophosphoesterase_sf"/>
</dbReference>
<dbReference type="RefSeq" id="WP_100904779.1">
    <property type="nucleotide sequence ID" value="NZ_CP017766.1"/>
</dbReference>
<dbReference type="InterPro" id="IPR029052">
    <property type="entry name" value="Metallo-depent_PP-like"/>
</dbReference>
<dbReference type="PANTHER" id="PTHR31302:SF0">
    <property type="entry name" value="TRANSMEMBRANE PROTEIN WITH METALLOPHOSPHOESTERASE DOMAIN"/>
    <property type="match status" value="1"/>
</dbReference>
<protein>
    <submittedName>
        <fullName evidence="1">Metallophosphatase</fullName>
    </submittedName>
</protein>
<organism evidence="1 2">
    <name type="scientific">Methanobacterium subterraneum</name>
    <dbReference type="NCBI Taxonomy" id="59277"/>
    <lineage>
        <taxon>Archaea</taxon>
        <taxon>Methanobacteriati</taxon>
        <taxon>Methanobacteriota</taxon>
        <taxon>Methanomada group</taxon>
        <taxon>Methanobacteria</taxon>
        <taxon>Methanobacteriales</taxon>
        <taxon>Methanobacteriaceae</taxon>
        <taxon>Methanobacterium</taxon>
    </lineage>
</organism>
<gene>
    <name evidence="1" type="ORF">BK007_01405</name>
</gene>
<accession>A0A2H4V9N6</accession>
<evidence type="ECO:0000313" key="2">
    <source>
        <dbReference type="Proteomes" id="UP000232806"/>
    </source>
</evidence>
<dbReference type="AlphaFoldDB" id="A0A2H4V9N6"/>
<dbReference type="PANTHER" id="PTHR31302">
    <property type="entry name" value="TRANSMEMBRANE PROTEIN WITH METALLOPHOSPHOESTERASE DOMAIN-RELATED"/>
    <property type="match status" value="1"/>
</dbReference>